<keyword evidence="3 7" id="KW-1133">Transmembrane helix</keyword>
<evidence type="ECO:0000313" key="8">
    <source>
        <dbReference type="EMBL" id="KAF6453888.1"/>
    </source>
</evidence>
<accession>A0A7J8G1Z4</accession>
<feature type="coiled-coil region" evidence="6">
    <location>
        <begin position="151"/>
        <end position="213"/>
    </location>
</feature>
<evidence type="ECO:0000256" key="3">
    <source>
        <dbReference type="ARBA" id="ARBA00022989"/>
    </source>
</evidence>
<dbReference type="AlphaFoldDB" id="A0A7J8G1Z4"/>
<dbReference type="OrthoDB" id="9835655at2759"/>
<name>A0A7J8G1Z4_MOLMO</name>
<feature type="transmembrane region" description="Helical" evidence="7">
    <location>
        <begin position="300"/>
        <end position="325"/>
    </location>
</feature>
<keyword evidence="2 7" id="KW-0812">Transmembrane</keyword>
<dbReference type="InParanoid" id="A0A7J8G1Z4"/>
<sequence length="359" mass="41557">MALMKLGDKMSLQMKGQELTEKNNGFLQNIDANEGSMENLLRKFTKMDHILDRSDDEDNIVSENPQTDSLQEDMLELEAERENLQNKPDEQETHHVQCEDPQVSTSLRFSEENIPGLSQGNMLFQLNHWSTQMGLQVKELGADHMGWMKKINNIIQKTNRTENTVKSLLNEVMSLEDQIEKLESHQDLDPDQGVNIEEKIMEIKTQLEEMDNKSVQVDTCNEAHELKEKLVAKIKNFCKDVTVLDTKLGMYQMHKENTDSQSSEETGMEEMEPLILQAPPPPSVQNSPPPIAMWKRALRIFIMFYVLAFTVLSCYVLFFDATFIFERVLPTMLGRRRMWELREMITPFLNLEVEDLLPS</sequence>
<keyword evidence="4 6" id="KW-0175">Coiled coil</keyword>
<dbReference type="PANTHER" id="PTHR22422">
    <property type="entry name" value="TRANSMEMBRANE AND COILED-COIL DOMAIN-CONTAINING PROTEIN 5B-RELATED"/>
    <property type="match status" value="1"/>
</dbReference>
<dbReference type="Pfam" id="PF14992">
    <property type="entry name" value="TMCO5"/>
    <property type="match status" value="1"/>
</dbReference>
<gene>
    <name evidence="8" type="ORF">HJG59_016994</name>
</gene>
<dbReference type="PANTHER" id="PTHR22422:SF5">
    <property type="entry name" value="SINGLE-PASS MEMBRANE AND COILED-COIL DOMAIN-CONTAINING PROTEIN 2"/>
    <property type="match status" value="1"/>
</dbReference>
<evidence type="ECO:0000256" key="5">
    <source>
        <dbReference type="ARBA" id="ARBA00023136"/>
    </source>
</evidence>
<evidence type="ECO:0000256" key="1">
    <source>
        <dbReference type="ARBA" id="ARBA00004167"/>
    </source>
</evidence>
<dbReference type="Proteomes" id="UP000550707">
    <property type="component" value="Unassembled WGS sequence"/>
</dbReference>
<dbReference type="EMBL" id="JACASF010000010">
    <property type="protein sequence ID" value="KAF6453888.1"/>
    <property type="molecule type" value="Genomic_DNA"/>
</dbReference>
<comment type="subcellular location">
    <subcellularLocation>
        <location evidence="1">Membrane</location>
        <topology evidence="1">Single-pass membrane protein</topology>
    </subcellularLocation>
</comment>
<keyword evidence="9" id="KW-1185">Reference proteome</keyword>
<evidence type="ECO:0000256" key="7">
    <source>
        <dbReference type="SAM" id="Phobius"/>
    </source>
</evidence>
<protein>
    <submittedName>
        <fullName evidence="8">Single-pass membrane protein with coiled-coil domains 2</fullName>
    </submittedName>
</protein>
<proteinExistence type="predicted"/>
<evidence type="ECO:0000256" key="2">
    <source>
        <dbReference type="ARBA" id="ARBA00022692"/>
    </source>
</evidence>
<keyword evidence="5 7" id="KW-0472">Membrane</keyword>
<evidence type="ECO:0000256" key="6">
    <source>
        <dbReference type="SAM" id="Coils"/>
    </source>
</evidence>
<dbReference type="InterPro" id="IPR026617">
    <property type="entry name" value="SMCO2/5"/>
</dbReference>
<reference evidence="8 9" key="1">
    <citation type="journal article" date="2020" name="Nature">
        <title>Six reference-quality genomes reveal evolution of bat adaptations.</title>
        <authorList>
            <person name="Jebb D."/>
            <person name="Huang Z."/>
            <person name="Pippel M."/>
            <person name="Hughes G.M."/>
            <person name="Lavrichenko K."/>
            <person name="Devanna P."/>
            <person name="Winkler S."/>
            <person name="Jermiin L.S."/>
            <person name="Skirmuntt E.C."/>
            <person name="Katzourakis A."/>
            <person name="Burkitt-Gray L."/>
            <person name="Ray D.A."/>
            <person name="Sullivan K.A.M."/>
            <person name="Roscito J.G."/>
            <person name="Kirilenko B.M."/>
            <person name="Davalos L.M."/>
            <person name="Corthals A.P."/>
            <person name="Power M.L."/>
            <person name="Jones G."/>
            <person name="Ransome R.D."/>
            <person name="Dechmann D.K.N."/>
            <person name="Locatelli A.G."/>
            <person name="Puechmaille S.J."/>
            <person name="Fedrigo O."/>
            <person name="Jarvis E.D."/>
            <person name="Hiller M."/>
            <person name="Vernes S.C."/>
            <person name="Myers E.W."/>
            <person name="Teeling E.C."/>
        </authorList>
    </citation>
    <scope>NUCLEOTIDE SEQUENCE [LARGE SCALE GENOMIC DNA]</scope>
    <source>
        <strain evidence="8">MMolMol1</strain>
        <tissue evidence="8">Muscle</tissue>
    </source>
</reference>
<evidence type="ECO:0000313" key="9">
    <source>
        <dbReference type="Proteomes" id="UP000550707"/>
    </source>
</evidence>
<organism evidence="8 9">
    <name type="scientific">Molossus molossus</name>
    <name type="common">Pallas' mastiff bat</name>
    <name type="synonym">Vespertilio molossus</name>
    <dbReference type="NCBI Taxonomy" id="27622"/>
    <lineage>
        <taxon>Eukaryota</taxon>
        <taxon>Metazoa</taxon>
        <taxon>Chordata</taxon>
        <taxon>Craniata</taxon>
        <taxon>Vertebrata</taxon>
        <taxon>Euteleostomi</taxon>
        <taxon>Mammalia</taxon>
        <taxon>Eutheria</taxon>
        <taxon>Laurasiatheria</taxon>
        <taxon>Chiroptera</taxon>
        <taxon>Yangochiroptera</taxon>
        <taxon>Molossidae</taxon>
        <taxon>Molossus</taxon>
    </lineage>
</organism>
<dbReference type="GO" id="GO:0016020">
    <property type="term" value="C:membrane"/>
    <property type="evidence" value="ECO:0007669"/>
    <property type="project" value="UniProtKB-SubCell"/>
</dbReference>
<comment type="caution">
    <text evidence="8">The sequence shown here is derived from an EMBL/GenBank/DDBJ whole genome shotgun (WGS) entry which is preliminary data.</text>
</comment>
<evidence type="ECO:0000256" key="4">
    <source>
        <dbReference type="ARBA" id="ARBA00023054"/>
    </source>
</evidence>